<feature type="domain" description="Carbohydrate kinase PfkB" evidence="9">
    <location>
        <begin position="12"/>
        <end position="288"/>
    </location>
</feature>
<evidence type="ECO:0000256" key="6">
    <source>
        <dbReference type="ARBA" id="ARBA00047745"/>
    </source>
</evidence>
<dbReference type="GO" id="GO:0009024">
    <property type="term" value="F:tagatose-6-phosphate kinase activity"/>
    <property type="evidence" value="ECO:0007669"/>
    <property type="project" value="UniProtKB-EC"/>
</dbReference>
<evidence type="ECO:0000256" key="2">
    <source>
        <dbReference type="ARBA" id="ARBA00022679"/>
    </source>
</evidence>
<dbReference type="InterPro" id="IPR029056">
    <property type="entry name" value="Ribokinase-like"/>
</dbReference>
<dbReference type="InterPro" id="IPR011611">
    <property type="entry name" value="PfkB_dom"/>
</dbReference>
<comment type="catalytic activity">
    <reaction evidence="6 8">
        <text>beta-D-fructose 1-phosphate + ATP = beta-D-fructose 1,6-bisphosphate + ADP + H(+)</text>
        <dbReference type="Rhea" id="RHEA:14213"/>
        <dbReference type="ChEBI" id="CHEBI:15378"/>
        <dbReference type="ChEBI" id="CHEBI:30616"/>
        <dbReference type="ChEBI" id="CHEBI:32966"/>
        <dbReference type="ChEBI" id="CHEBI:138881"/>
        <dbReference type="ChEBI" id="CHEBI:456216"/>
        <dbReference type="EC" id="2.7.1.56"/>
    </reaction>
</comment>
<comment type="function">
    <text evidence="8">Catalyzes the ATP-dependent phosphorylation of fructose-l-phosphate to fructose-l,6-bisphosphate.</text>
</comment>
<sequence length="303" mass="31701">MICTVTLNPALDLTLQVPVLNKGSINRAHTERIVPGGKGVNVSLMLKNFGIGSLAAGFAAGGSGEIFCELLQKAGISCAFLPAKGMTRINVKIRAEEETDINGAGAEVSLAEVRALAESLSANREITVLVLGGSLPASLPDNAYVEFLRAFRRPDVQVVADVSGKALAQMVKYRPWLVKPNKEELGDAFGVTIGTKESALCYARRLREAGAGNVIVSLGAEGALMADEKGGEYFMDAFKGVSVDTVGAGDSLLGAFLAAYEQGMPAQDCLALGVAAGSATAFRHGLATEEEVRALAQTRRTEK</sequence>
<accession>A0A9D2AF98</accession>
<dbReference type="NCBIfam" id="TIGR03828">
    <property type="entry name" value="pfkB"/>
    <property type="match status" value="1"/>
</dbReference>
<evidence type="ECO:0000259" key="9">
    <source>
        <dbReference type="Pfam" id="PF00294"/>
    </source>
</evidence>
<proteinExistence type="inferred from homology"/>
<comment type="similarity">
    <text evidence="7">Belongs to the carbohydrate kinase PfkB family. LacC subfamily.</text>
</comment>
<dbReference type="GO" id="GO:0005988">
    <property type="term" value="P:lactose metabolic process"/>
    <property type="evidence" value="ECO:0007669"/>
    <property type="project" value="UniProtKB-KW"/>
</dbReference>
<keyword evidence="4 8" id="KW-0418">Kinase</keyword>
<dbReference type="FunFam" id="3.40.1190.20:FF:000001">
    <property type="entry name" value="Phosphofructokinase"/>
    <property type="match status" value="1"/>
</dbReference>
<comment type="similarity">
    <text evidence="1">Belongs to the carbohydrate kinase pfkB family.</text>
</comment>
<gene>
    <name evidence="10" type="primary">pfkB</name>
    <name evidence="10" type="ORF">H9741_03870</name>
</gene>
<evidence type="ECO:0000256" key="7">
    <source>
        <dbReference type="PIRNR" id="PIRNR000535"/>
    </source>
</evidence>
<dbReference type="AlphaFoldDB" id="A0A9D2AF98"/>
<evidence type="ECO:0000313" key="11">
    <source>
        <dbReference type="Proteomes" id="UP000824204"/>
    </source>
</evidence>
<dbReference type="InterPro" id="IPR022463">
    <property type="entry name" value="1-PFruKinase"/>
</dbReference>
<reference evidence="10" key="2">
    <citation type="submission" date="2021-04" db="EMBL/GenBank/DDBJ databases">
        <authorList>
            <person name="Gilroy R."/>
        </authorList>
    </citation>
    <scope>NUCLEOTIDE SEQUENCE</scope>
    <source>
        <strain evidence="10">811</strain>
    </source>
</reference>
<protein>
    <recommendedName>
        <fullName evidence="7">Tagatose-6-phosphate kinase</fullName>
        <ecNumber evidence="7">2.7.1.144</ecNumber>
    </recommendedName>
</protein>
<dbReference type="PROSITE" id="PS00584">
    <property type="entry name" value="PFKB_KINASES_2"/>
    <property type="match status" value="1"/>
</dbReference>
<evidence type="ECO:0000256" key="5">
    <source>
        <dbReference type="ARBA" id="ARBA00022840"/>
    </source>
</evidence>
<keyword evidence="2 7" id="KW-0808">Transferase</keyword>
<evidence type="ECO:0000256" key="8">
    <source>
        <dbReference type="RuleBase" id="RU369061"/>
    </source>
</evidence>
<dbReference type="GO" id="GO:0005829">
    <property type="term" value="C:cytosol"/>
    <property type="evidence" value="ECO:0007669"/>
    <property type="project" value="TreeGrafter"/>
</dbReference>
<dbReference type="GO" id="GO:0016052">
    <property type="term" value="P:carbohydrate catabolic process"/>
    <property type="evidence" value="ECO:0007669"/>
    <property type="project" value="UniProtKB-ARBA"/>
</dbReference>
<keyword evidence="3 7" id="KW-0547">Nucleotide-binding</keyword>
<comment type="catalytic activity">
    <reaction evidence="7">
        <text>D-tagatofuranose 6-phosphate + ATP = D-tagatofuranose 1,6-bisphosphate + ADP + H(+)</text>
        <dbReference type="Rhea" id="RHEA:12420"/>
        <dbReference type="ChEBI" id="CHEBI:15378"/>
        <dbReference type="ChEBI" id="CHEBI:30616"/>
        <dbReference type="ChEBI" id="CHEBI:58694"/>
        <dbReference type="ChEBI" id="CHEBI:58695"/>
        <dbReference type="ChEBI" id="CHEBI:456216"/>
        <dbReference type="EC" id="2.7.1.144"/>
    </reaction>
</comment>
<dbReference type="Pfam" id="PF00294">
    <property type="entry name" value="PfkB"/>
    <property type="match status" value="1"/>
</dbReference>
<dbReference type="InterPro" id="IPR002173">
    <property type="entry name" value="Carboh/pur_kinase_PfkB_CS"/>
</dbReference>
<evidence type="ECO:0000256" key="4">
    <source>
        <dbReference type="ARBA" id="ARBA00022777"/>
    </source>
</evidence>
<dbReference type="GO" id="GO:0005524">
    <property type="term" value="F:ATP binding"/>
    <property type="evidence" value="ECO:0007669"/>
    <property type="project" value="UniProtKB-UniRule"/>
</dbReference>
<dbReference type="EMBL" id="DXFX01000051">
    <property type="protein sequence ID" value="HIX07584.1"/>
    <property type="molecule type" value="Genomic_DNA"/>
</dbReference>
<keyword evidence="7" id="KW-0423">Lactose metabolism</keyword>
<dbReference type="CDD" id="cd01164">
    <property type="entry name" value="FruK_PfkB_like"/>
    <property type="match status" value="1"/>
</dbReference>
<keyword evidence="5 7" id="KW-0067">ATP-binding</keyword>
<dbReference type="Gene3D" id="3.40.1190.20">
    <property type="match status" value="1"/>
</dbReference>
<evidence type="ECO:0000256" key="1">
    <source>
        <dbReference type="ARBA" id="ARBA00005380"/>
    </source>
</evidence>
<reference evidence="10" key="1">
    <citation type="journal article" date="2021" name="PeerJ">
        <title>Extensive microbial diversity within the chicken gut microbiome revealed by metagenomics and culture.</title>
        <authorList>
            <person name="Gilroy R."/>
            <person name="Ravi A."/>
            <person name="Getino M."/>
            <person name="Pursley I."/>
            <person name="Horton D.L."/>
            <person name="Alikhan N.F."/>
            <person name="Baker D."/>
            <person name="Gharbi K."/>
            <person name="Hall N."/>
            <person name="Watson M."/>
            <person name="Adriaenssens E.M."/>
            <person name="Foster-Nyarko E."/>
            <person name="Jarju S."/>
            <person name="Secka A."/>
            <person name="Antonio M."/>
            <person name="Oren A."/>
            <person name="Chaudhuri R.R."/>
            <person name="La Ragione R."/>
            <person name="Hildebrand F."/>
            <person name="Pallen M.J."/>
        </authorList>
    </citation>
    <scope>NUCLEOTIDE SEQUENCE</scope>
    <source>
        <strain evidence="10">811</strain>
    </source>
</reference>
<dbReference type="Proteomes" id="UP000824204">
    <property type="component" value="Unassembled WGS sequence"/>
</dbReference>
<dbReference type="GO" id="GO:0008662">
    <property type="term" value="F:1-phosphofructokinase activity"/>
    <property type="evidence" value="ECO:0007669"/>
    <property type="project" value="UniProtKB-UniRule"/>
</dbReference>
<comment type="pathway">
    <text evidence="7">Carbohydrate metabolism; D-tagatose 6-phosphate degradation; D-glyceraldehyde 3-phosphate and glycerone phosphate from D-tagatose 6-phosphate: step 1/2.</text>
</comment>
<dbReference type="NCBIfam" id="TIGR03168">
    <property type="entry name" value="1-PFK"/>
    <property type="match status" value="1"/>
</dbReference>
<dbReference type="PANTHER" id="PTHR46566">
    <property type="entry name" value="1-PHOSPHOFRUCTOKINASE-RELATED"/>
    <property type="match status" value="1"/>
</dbReference>
<dbReference type="PIRSF" id="PIRSF000535">
    <property type="entry name" value="1PFK/6PFK/LacC"/>
    <property type="match status" value="1"/>
</dbReference>
<dbReference type="GO" id="GO:0044281">
    <property type="term" value="P:small molecule metabolic process"/>
    <property type="evidence" value="ECO:0007669"/>
    <property type="project" value="UniProtKB-ARBA"/>
</dbReference>
<dbReference type="SUPFAM" id="SSF53613">
    <property type="entry name" value="Ribokinase-like"/>
    <property type="match status" value="1"/>
</dbReference>
<organism evidence="10 11">
    <name type="scientific">Candidatus Borkfalkia faecipullorum</name>
    <dbReference type="NCBI Taxonomy" id="2838510"/>
    <lineage>
        <taxon>Bacteria</taxon>
        <taxon>Bacillati</taxon>
        <taxon>Bacillota</taxon>
        <taxon>Clostridia</taxon>
        <taxon>Christensenellales</taxon>
        <taxon>Christensenellaceae</taxon>
        <taxon>Candidatus Borkfalkia</taxon>
    </lineage>
</organism>
<dbReference type="InterPro" id="IPR017583">
    <property type="entry name" value="Tagatose/fructose_Pkinase"/>
</dbReference>
<evidence type="ECO:0000313" key="10">
    <source>
        <dbReference type="EMBL" id="HIX07584.1"/>
    </source>
</evidence>
<name>A0A9D2AF98_9FIRM</name>
<dbReference type="PANTHER" id="PTHR46566:SF1">
    <property type="entry name" value="1-PHOSPHOFRUCTOKINASE"/>
    <property type="match status" value="1"/>
</dbReference>
<comment type="caution">
    <text evidence="10">The sequence shown here is derived from an EMBL/GenBank/DDBJ whole genome shotgun (WGS) entry which is preliminary data.</text>
</comment>
<dbReference type="EC" id="2.7.1.144" evidence="7"/>
<evidence type="ECO:0000256" key="3">
    <source>
        <dbReference type="ARBA" id="ARBA00022741"/>
    </source>
</evidence>